<proteinExistence type="predicted"/>
<protein>
    <recommendedName>
        <fullName evidence="6">G-protein coupled receptors family 1 profile domain-containing protein</fullName>
    </recommendedName>
</protein>
<evidence type="ECO:0000256" key="5">
    <source>
        <dbReference type="SAM" id="Phobius"/>
    </source>
</evidence>
<organism evidence="7 8">
    <name type="scientific">Batillaria attramentaria</name>
    <dbReference type="NCBI Taxonomy" id="370345"/>
    <lineage>
        <taxon>Eukaryota</taxon>
        <taxon>Metazoa</taxon>
        <taxon>Spiralia</taxon>
        <taxon>Lophotrochozoa</taxon>
        <taxon>Mollusca</taxon>
        <taxon>Gastropoda</taxon>
        <taxon>Caenogastropoda</taxon>
        <taxon>Sorbeoconcha</taxon>
        <taxon>Cerithioidea</taxon>
        <taxon>Batillariidae</taxon>
        <taxon>Batillaria</taxon>
    </lineage>
</organism>
<dbReference type="InterPro" id="IPR017452">
    <property type="entry name" value="GPCR_Rhodpsn_7TM"/>
</dbReference>
<evidence type="ECO:0000313" key="7">
    <source>
        <dbReference type="EMBL" id="KAK7469609.1"/>
    </source>
</evidence>
<evidence type="ECO:0000256" key="3">
    <source>
        <dbReference type="ARBA" id="ARBA00022989"/>
    </source>
</evidence>
<dbReference type="InterPro" id="IPR019427">
    <property type="entry name" value="7TM_GPCR_serpentine_rcpt_Srw"/>
</dbReference>
<dbReference type="PANTHER" id="PTHR46641">
    <property type="entry name" value="FMRFAMIDE RECEPTOR-RELATED"/>
    <property type="match status" value="1"/>
</dbReference>
<evidence type="ECO:0000256" key="4">
    <source>
        <dbReference type="ARBA" id="ARBA00023136"/>
    </source>
</evidence>
<dbReference type="PANTHER" id="PTHR46641:SF2">
    <property type="entry name" value="FMRFAMIDE RECEPTOR"/>
    <property type="match status" value="1"/>
</dbReference>
<sequence>MFADNTSSATDASGWNTRMDTLLNVNKTGASNPQGCLVLQPNKPNFLPWDNPDNLVSLEVVETFDIIAYVVCLSLFLVGAPTNIISLIAFYRQGVKQRINLCLFSQSFADLCNMTTNFLLYADQIYPTVSNTSAPRPVLRFVINNYLIGLCSFHWVSGFITMLIACERCFCVVSPLRSSTVLRTRTMAVIIVTASLLIVGGYFVNAARWRVTCVFDRGTNTTSDQTLENDLNVQTKRLVTMLDGVVYGLLLPAVFVLAVLVSTILTVTKIKRMTSWRERTSSVVTTPHDVSLTRTLIGTSVLFIVCTVPNIALRIGIMFVPQVSMGGRYHNTLSFMGYLTQLFSSINSSANFFIYYSMGSKYRKTVKSMFGRASTTRNTADPSRIQL</sequence>
<dbReference type="AlphaFoldDB" id="A0ABD0JBZ1"/>
<dbReference type="Proteomes" id="UP001519460">
    <property type="component" value="Unassembled WGS sequence"/>
</dbReference>
<dbReference type="Pfam" id="PF10324">
    <property type="entry name" value="7TM_GPCR_Srw"/>
    <property type="match status" value="1"/>
</dbReference>
<feature type="transmembrane region" description="Helical" evidence="5">
    <location>
        <begin position="335"/>
        <end position="358"/>
    </location>
</feature>
<comment type="subcellular location">
    <subcellularLocation>
        <location evidence="1">Membrane</location>
    </subcellularLocation>
</comment>
<evidence type="ECO:0000256" key="2">
    <source>
        <dbReference type="ARBA" id="ARBA00022692"/>
    </source>
</evidence>
<evidence type="ECO:0000313" key="8">
    <source>
        <dbReference type="Proteomes" id="UP001519460"/>
    </source>
</evidence>
<keyword evidence="2 5" id="KW-0812">Transmembrane</keyword>
<gene>
    <name evidence="7" type="ORF">BaRGS_00036399</name>
</gene>
<evidence type="ECO:0000259" key="6">
    <source>
        <dbReference type="PROSITE" id="PS50262"/>
    </source>
</evidence>
<keyword evidence="8" id="KW-1185">Reference proteome</keyword>
<feature type="transmembrane region" description="Helical" evidence="5">
    <location>
        <begin position="301"/>
        <end position="323"/>
    </location>
</feature>
<reference evidence="7 8" key="1">
    <citation type="journal article" date="2023" name="Sci. Data">
        <title>Genome assembly of the Korean intertidal mud-creeper Batillaria attramentaria.</title>
        <authorList>
            <person name="Patra A.K."/>
            <person name="Ho P.T."/>
            <person name="Jun S."/>
            <person name="Lee S.J."/>
            <person name="Kim Y."/>
            <person name="Won Y.J."/>
        </authorList>
    </citation>
    <scope>NUCLEOTIDE SEQUENCE [LARGE SCALE GENOMIC DNA]</scope>
    <source>
        <strain evidence="7">Wonlab-2016</strain>
    </source>
</reference>
<feature type="transmembrane region" description="Helical" evidence="5">
    <location>
        <begin position="66"/>
        <end position="91"/>
    </location>
</feature>
<accession>A0ABD0JBZ1</accession>
<feature type="transmembrane region" description="Helical" evidence="5">
    <location>
        <begin position="245"/>
        <end position="267"/>
    </location>
</feature>
<name>A0ABD0JBZ1_9CAEN</name>
<dbReference type="InterPro" id="IPR052954">
    <property type="entry name" value="GPCR-Ligand_Int"/>
</dbReference>
<feature type="domain" description="G-protein coupled receptors family 1 profile" evidence="6">
    <location>
        <begin position="82"/>
        <end position="355"/>
    </location>
</feature>
<keyword evidence="4 5" id="KW-0472">Membrane</keyword>
<feature type="transmembrane region" description="Helical" evidence="5">
    <location>
        <begin position="186"/>
        <end position="204"/>
    </location>
</feature>
<dbReference type="GO" id="GO:0016020">
    <property type="term" value="C:membrane"/>
    <property type="evidence" value="ECO:0007669"/>
    <property type="project" value="UniProtKB-SubCell"/>
</dbReference>
<dbReference type="Gene3D" id="1.20.1070.10">
    <property type="entry name" value="Rhodopsin 7-helix transmembrane proteins"/>
    <property type="match status" value="1"/>
</dbReference>
<comment type="caution">
    <text evidence="7">The sequence shown here is derived from an EMBL/GenBank/DDBJ whole genome shotgun (WGS) entry which is preliminary data.</text>
</comment>
<evidence type="ECO:0000256" key="1">
    <source>
        <dbReference type="ARBA" id="ARBA00004370"/>
    </source>
</evidence>
<dbReference type="PROSITE" id="PS50262">
    <property type="entry name" value="G_PROTEIN_RECEP_F1_2"/>
    <property type="match status" value="1"/>
</dbReference>
<dbReference type="EMBL" id="JACVVK020000511">
    <property type="protein sequence ID" value="KAK7469609.1"/>
    <property type="molecule type" value="Genomic_DNA"/>
</dbReference>
<keyword evidence="3 5" id="KW-1133">Transmembrane helix</keyword>
<dbReference type="SUPFAM" id="SSF81321">
    <property type="entry name" value="Family A G protein-coupled receptor-like"/>
    <property type="match status" value="1"/>
</dbReference>